<dbReference type="SUPFAM" id="SSF52374">
    <property type="entry name" value="Nucleotidylyl transferase"/>
    <property type="match status" value="1"/>
</dbReference>
<dbReference type="GO" id="GO:0046872">
    <property type="term" value="F:metal ion binding"/>
    <property type="evidence" value="ECO:0007669"/>
    <property type="project" value="UniProtKB-KW"/>
</dbReference>
<evidence type="ECO:0000256" key="8">
    <source>
        <dbReference type="ARBA" id="ARBA00022884"/>
    </source>
</evidence>
<keyword evidence="7 13" id="KW-0067">ATP-binding</keyword>
<keyword evidence="6" id="KW-0862">Zinc</keyword>
<protein>
    <recommendedName>
        <fullName evidence="11">Methionyl-tRNA synthetase</fullName>
    </recommendedName>
</protein>
<dbReference type="InterPro" id="IPR041872">
    <property type="entry name" value="Anticodon_Met"/>
</dbReference>
<reference evidence="15 16" key="1">
    <citation type="submission" date="2017-04" db="EMBL/GenBank/DDBJ databases">
        <title>Novel microbial lineages endemic to geothermal iron-oxide mats fill important gaps in the evolutionary history of Archaea.</title>
        <authorList>
            <person name="Jay Z.J."/>
            <person name="Beam J.P."/>
            <person name="Dlakic M."/>
            <person name="Rusch D.B."/>
            <person name="Kozubal M.A."/>
            <person name="Inskeep W.P."/>
        </authorList>
    </citation>
    <scope>NUCLEOTIDE SEQUENCE [LARGE SCALE GENOMIC DNA]</scope>
    <source>
        <strain evidence="15">OSP_D</strain>
    </source>
</reference>
<keyword evidence="9 13" id="KW-0648">Protein biosynthesis</keyword>
<evidence type="ECO:0000256" key="11">
    <source>
        <dbReference type="ARBA" id="ARBA00030904"/>
    </source>
</evidence>
<dbReference type="Pfam" id="PF01588">
    <property type="entry name" value="tRNA_bind"/>
    <property type="match status" value="1"/>
</dbReference>
<dbReference type="EMBL" id="NEXE01000032">
    <property type="protein sequence ID" value="PSN91195.1"/>
    <property type="molecule type" value="Genomic_DNA"/>
</dbReference>
<evidence type="ECO:0000256" key="3">
    <source>
        <dbReference type="ARBA" id="ARBA00022598"/>
    </source>
</evidence>
<keyword evidence="8" id="KW-0694">RNA-binding</keyword>
<evidence type="ECO:0000256" key="13">
    <source>
        <dbReference type="RuleBase" id="RU363039"/>
    </source>
</evidence>
<dbReference type="InterPro" id="IPR002547">
    <property type="entry name" value="tRNA-bd_dom"/>
</dbReference>
<dbReference type="GO" id="GO:0006431">
    <property type="term" value="P:methionyl-tRNA aminoacylation"/>
    <property type="evidence" value="ECO:0007669"/>
    <property type="project" value="InterPro"/>
</dbReference>
<keyword evidence="2" id="KW-0820">tRNA-binding</keyword>
<dbReference type="Gene3D" id="3.40.50.620">
    <property type="entry name" value="HUPs"/>
    <property type="match status" value="1"/>
</dbReference>
<dbReference type="InterPro" id="IPR004495">
    <property type="entry name" value="Met-tRNA-synth_bsu_C"/>
</dbReference>
<sequence length="615" mass="66258">MAKLITSQACFDPEDAEWLRCTVAADVYARFLAAGGERVVSATGLEAYASRTLHEAKVKGLEVKAQLASKRRTLGALMEQLHISPNILGDTSDPRHADTLKSVFTRLAESGVIAKLQVEKAVCEDDGELFDEVVGKCGACGSSVEGLGCCTSCGATLTPSTLREAKCGVCDAPISVKRVEEWAYGLKARGEASIVNVPIVSELGLGVPTPGDKGKTFAPWFSALTASMSFAGRGGQVGGDVGAGGVHFVTKRFGTHYKELLPKLGEALGAAGSDLRIVVVGRLRFSANGKPLSVSSSRLVDHLGSDATRYALSRINPEADMEVDVYELQKSINEELVDSLGQFAQRVLQFTHSKYGCVPTPGELRDEDRELLGLIDIVYNRIISSIKSLNNSEAYASLFEFAKKAAEYYTRQAPWSLLRVNPERAASVVYVTLEALRALSVLAQPLLPEFSSKTRSALGLPLEDTLSLDELKRPLTPGAQLPEPKPAYAKLTDKQVEALVAECMVEEKPEVDIAEFLRLDLRVASVVSAERVPNTKRLLRLRVRVGGKLRTIVSSIGEQYTPEELVGKKIVVLMNLKPSVFAGVTSRGMLLAAEGGGVISLLTPMREVEDGSWVH</sequence>
<dbReference type="Proteomes" id="UP000240322">
    <property type="component" value="Unassembled WGS sequence"/>
</dbReference>
<accession>A0A2R6AXR9</accession>
<dbReference type="PROSITE" id="PS50886">
    <property type="entry name" value="TRBD"/>
    <property type="match status" value="1"/>
</dbReference>
<evidence type="ECO:0000256" key="10">
    <source>
        <dbReference type="ARBA" id="ARBA00023146"/>
    </source>
</evidence>
<dbReference type="NCBIfam" id="TIGR00399">
    <property type="entry name" value="metG_C_term"/>
    <property type="match status" value="1"/>
</dbReference>
<dbReference type="Pfam" id="PF09334">
    <property type="entry name" value="tRNA-synt_1g"/>
    <property type="match status" value="2"/>
</dbReference>
<dbReference type="InterPro" id="IPR023458">
    <property type="entry name" value="Met-tRNA_ligase_1"/>
</dbReference>
<keyword evidence="5 13" id="KW-0547">Nucleotide-binding</keyword>
<dbReference type="GO" id="GO:0005524">
    <property type="term" value="F:ATP binding"/>
    <property type="evidence" value="ECO:0007669"/>
    <property type="project" value="UniProtKB-KW"/>
</dbReference>
<dbReference type="Gene3D" id="1.10.730.10">
    <property type="entry name" value="Isoleucyl-tRNA Synthetase, Domain 1"/>
    <property type="match status" value="1"/>
</dbReference>
<evidence type="ECO:0000256" key="12">
    <source>
        <dbReference type="ARBA" id="ARBA00047364"/>
    </source>
</evidence>
<evidence type="ECO:0000256" key="2">
    <source>
        <dbReference type="ARBA" id="ARBA00022555"/>
    </source>
</evidence>
<dbReference type="GO" id="GO:0000049">
    <property type="term" value="F:tRNA binding"/>
    <property type="evidence" value="ECO:0007669"/>
    <property type="project" value="UniProtKB-KW"/>
</dbReference>
<dbReference type="Gene3D" id="2.170.220.10">
    <property type="match status" value="1"/>
</dbReference>
<dbReference type="PANTHER" id="PTHR45765">
    <property type="entry name" value="METHIONINE--TRNA LIGASE"/>
    <property type="match status" value="1"/>
</dbReference>
<dbReference type="InterPro" id="IPR014729">
    <property type="entry name" value="Rossmann-like_a/b/a_fold"/>
</dbReference>
<organism evidence="15 16">
    <name type="scientific">Candidatus Marsarchaeota G2 archaeon OSP_D</name>
    <dbReference type="NCBI Taxonomy" id="1978157"/>
    <lineage>
        <taxon>Archaea</taxon>
        <taxon>Candidatus Marsarchaeota</taxon>
        <taxon>Candidatus Marsarchaeota group 2</taxon>
    </lineage>
</organism>
<proteinExistence type="inferred from homology"/>
<evidence type="ECO:0000259" key="14">
    <source>
        <dbReference type="PROSITE" id="PS50886"/>
    </source>
</evidence>
<dbReference type="SUPFAM" id="SSF47323">
    <property type="entry name" value="Anticodon-binding domain of a subclass of class I aminoacyl-tRNA synthetases"/>
    <property type="match status" value="1"/>
</dbReference>
<dbReference type="InterPro" id="IPR009080">
    <property type="entry name" value="tRNAsynth_Ia_anticodon-bd"/>
</dbReference>
<dbReference type="PANTHER" id="PTHR45765:SF1">
    <property type="entry name" value="METHIONINE--TRNA LIGASE, CYTOPLASMIC"/>
    <property type="match status" value="1"/>
</dbReference>
<feature type="domain" description="TRNA-binding" evidence="14">
    <location>
        <begin position="515"/>
        <end position="615"/>
    </location>
</feature>
<evidence type="ECO:0000256" key="4">
    <source>
        <dbReference type="ARBA" id="ARBA00022723"/>
    </source>
</evidence>
<evidence type="ECO:0000256" key="6">
    <source>
        <dbReference type="ARBA" id="ARBA00022833"/>
    </source>
</evidence>
<evidence type="ECO:0000256" key="7">
    <source>
        <dbReference type="ARBA" id="ARBA00022840"/>
    </source>
</evidence>
<evidence type="ECO:0000313" key="16">
    <source>
        <dbReference type="Proteomes" id="UP000240322"/>
    </source>
</evidence>
<dbReference type="SUPFAM" id="SSF50249">
    <property type="entry name" value="Nucleic acid-binding proteins"/>
    <property type="match status" value="1"/>
</dbReference>
<evidence type="ECO:0000256" key="1">
    <source>
        <dbReference type="ARBA" id="ARBA00011738"/>
    </source>
</evidence>
<dbReference type="Pfam" id="PF19303">
    <property type="entry name" value="Anticodon_3"/>
    <property type="match status" value="1"/>
</dbReference>
<dbReference type="InterPro" id="IPR015413">
    <property type="entry name" value="Methionyl/Leucyl_tRNA_Synth"/>
</dbReference>
<evidence type="ECO:0000313" key="15">
    <source>
        <dbReference type="EMBL" id="PSN91195.1"/>
    </source>
</evidence>
<comment type="similarity">
    <text evidence="13">Belongs to the class-I aminoacyl-tRNA synthetase family.</text>
</comment>
<keyword evidence="10 13" id="KW-0030">Aminoacyl-tRNA synthetase</keyword>
<gene>
    <name evidence="15" type="ORF">B9Q03_04850</name>
</gene>
<dbReference type="Gene3D" id="2.40.50.140">
    <property type="entry name" value="Nucleic acid-binding proteins"/>
    <property type="match status" value="1"/>
</dbReference>
<keyword evidence="4" id="KW-0479">Metal-binding</keyword>
<dbReference type="AlphaFoldDB" id="A0A2R6AXR9"/>
<keyword evidence="3 13" id="KW-0436">Ligase</keyword>
<comment type="caution">
    <text evidence="15">The sequence shown here is derived from an EMBL/GenBank/DDBJ whole genome shotgun (WGS) entry which is preliminary data.</text>
</comment>
<comment type="subunit">
    <text evidence="1">Homodimer.</text>
</comment>
<name>A0A2R6AXR9_9ARCH</name>
<dbReference type="CDD" id="cd02800">
    <property type="entry name" value="tRNA_bind_EcMetRS_like"/>
    <property type="match status" value="1"/>
</dbReference>
<evidence type="ECO:0000256" key="9">
    <source>
        <dbReference type="ARBA" id="ARBA00022917"/>
    </source>
</evidence>
<dbReference type="GO" id="GO:0005829">
    <property type="term" value="C:cytosol"/>
    <property type="evidence" value="ECO:0007669"/>
    <property type="project" value="TreeGrafter"/>
</dbReference>
<evidence type="ECO:0000256" key="5">
    <source>
        <dbReference type="ARBA" id="ARBA00022741"/>
    </source>
</evidence>
<dbReference type="InterPro" id="IPR012340">
    <property type="entry name" value="NA-bd_OB-fold"/>
</dbReference>
<dbReference type="GO" id="GO:0004825">
    <property type="term" value="F:methionine-tRNA ligase activity"/>
    <property type="evidence" value="ECO:0007669"/>
    <property type="project" value="UniProtKB-EC"/>
</dbReference>
<comment type="catalytic activity">
    <reaction evidence="12">
        <text>tRNA(Met) + L-methionine + ATP = L-methionyl-tRNA(Met) + AMP + diphosphate</text>
        <dbReference type="Rhea" id="RHEA:13481"/>
        <dbReference type="Rhea" id="RHEA-COMP:9667"/>
        <dbReference type="Rhea" id="RHEA-COMP:9698"/>
        <dbReference type="ChEBI" id="CHEBI:30616"/>
        <dbReference type="ChEBI" id="CHEBI:33019"/>
        <dbReference type="ChEBI" id="CHEBI:57844"/>
        <dbReference type="ChEBI" id="CHEBI:78442"/>
        <dbReference type="ChEBI" id="CHEBI:78530"/>
        <dbReference type="ChEBI" id="CHEBI:456215"/>
        <dbReference type="EC" id="6.1.1.10"/>
    </reaction>
</comment>